<evidence type="ECO:0000313" key="2">
    <source>
        <dbReference type="Proteomes" id="UP000825933"/>
    </source>
</evidence>
<sequence>MDRRGQAFTIDAMFALILLTVIIGISADAMDIAGNKIYDYSTETSLDRIANDAADILINTPGSPENWEEIKYGTRITPGLAKYEIGKGVVRNTLSMRKISRLKKEPRNANQNAAGIN</sequence>
<dbReference type="RefSeq" id="WP_223790615.1">
    <property type="nucleotide sequence ID" value="NZ_JAIOUQ010000003.1"/>
</dbReference>
<protein>
    <submittedName>
        <fullName evidence="1">Uncharacterized protein</fullName>
    </submittedName>
</protein>
<dbReference type="AlphaFoldDB" id="A0A8T5UM89"/>
<gene>
    <name evidence="1" type="ORF">K8N75_02815</name>
</gene>
<evidence type="ECO:0000313" key="1">
    <source>
        <dbReference type="EMBL" id="MBZ2164978.1"/>
    </source>
</evidence>
<dbReference type="Proteomes" id="UP000825933">
    <property type="component" value="Unassembled WGS sequence"/>
</dbReference>
<proteinExistence type="predicted"/>
<organism evidence="1 2">
    <name type="scientific">Methanobacterium spitsbergense</name>
    <dbReference type="NCBI Taxonomy" id="2874285"/>
    <lineage>
        <taxon>Archaea</taxon>
        <taxon>Methanobacteriati</taxon>
        <taxon>Methanobacteriota</taxon>
        <taxon>Methanomada group</taxon>
        <taxon>Methanobacteria</taxon>
        <taxon>Methanobacteriales</taxon>
        <taxon>Methanobacteriaceae</taxon>
        <taxon>Methanobacterium</taxon>
    </lineage>
</organism>
<accession>A0A8T5UM89</accession>
<comment type="caution">
    <text evidence="1">The sequence shown here is derived from an EMBL/GenBank/DDBJ whole genome shotgun (WGS) entry which is preliminary data.</text>
</comment>
<name>A0A8T5UM89_9EURY</name>
<keyword evidence="2" id="KW-1185">Reference proteome</keyword>
<dbReference type="EMBL" id="JAIOUQ010000003">
    <property type="protein sequence ID" value="MBZ2164978.1"/>
    <property type="molecule type" value="Genomic_DNA"/>
</dbReference>
<reference evidence="2" key="1">
    <citation type="journal article" date="2022" name="Microbiol. Resour. Announc.">
        <title>Draft Genome Sequence of a Methanogenic Archaeon from West Spitsbergen Permafrost.</title>
        <authorList>
            <person name="Trubitsyn V."/>
            <person name="Rivkina E."/>
            <person name="Shcherbakova V."/>
        </authorList>
    </citation>
    <scope>NUCLEOTIDE SEQUENCE [LARGE SCALE GENOMIC DNA]</scope>
    <source>
        <strain evidence="2">VT</strain>
    </source>
</reference>